<comment type="similarity">
    <text evidence="1">Belongs to the UPF0301 (AlgH) family.</text>
</comment>
<proteinExistence type="inferred from homology"/>
<accession>A0A845PRP9</accession>
<evidence type="ECO:0000313" key="2">
    <source>
        <dbReference type="EMBL" id="NAW50524.1"/>
    </source>
</evidence>
<dbReference type="PANTHER" id="PTHR30327:SF1">
    <property type="entry name" value="UPF0301 PROTEIN YQGE"/>
    <property type="match status" value="1"/>
</dbReference>
<evidence type="ECO:0000256" key="1">
    <source>
        <dbReference type="ARBA" id="ARBA00009600"/>
    </source>
</evidence>
<dbReference type="Gene3D" id="3.40.1740.10">
    <property type="entry name" value="VC0467-like"/>
    <property type="match status" value="1"/>
</dbReference>
<reference evidence="2 3" key="1">
    <citation type="submission" date="2019-11" db="EMBL/GenBank/DDBJ databases">
        <title>Characterization of Elizabethkingia argenteiflava sp. nov., isolated from inner surface of Soybean Pods.</title>
        <authorList>
            <person name="Mo S."/>
        </authorList>
    </citation>
    <scope>NUCLEOTIDE SEQUENCE [LARGE SCALE GENOMIC DNA]</scope>
    <source>
        <strain evidence="2 3">YB22</strain>
    </source>
</reference>
<organism evidence="2 3">
    <name type="scientific">Elizabethkingia argenteiflava</name>
    <dbReference type="NCBI Taxonomy" id="2681556"/>
    <lineage>
        <taxon>Bacteria</taxon>
        <taxon>Pseudomonadati</taxon>
        <taxon>Bacteroidota</taxon>
        <taxon>Flavobacteriia</taxon>
        <taxon>Flavobacteriales</taxon>
        <taxon>Weeksellaceae</taxon>
        <taxon>Elizabethkingia</taxon>
    </lineage>
</organism>
<sequence length="182" mass="20736">MNNSYKGKVLISTPDVSGDIFSRSVVLIIEHGEAGAFGLILNKKNHFLSERFNKIIQRNIEVYEGGPVAQDKFFFIIRGKSALTLATPINEHYFLSDNIEEIIELIANRELAPEDFKMFCGYSGWSSQQLENEIQNKMWTVLDIINLDYTESNDQDLWKKIMKGLGGEFLLWANAPLDISLN</sequence>
<dbReference type="Proteomes" id="UP000553459">
    <property type="component" value="Unassembled WGS sequence"/>
</dbReference>
<dbReference type="InterPro" id="IPR003774">
    <property type="entry name" value="AlgH-like"/>
</dbReference>
<name>A0A845PRP9_9FLAO</name>
<gene>
    <name evidence="2" type="ORF">GNY06_03690</name>
</gene>
<dbReference type="GO" id="GO:0005829">
    <property type="term" value="C:cytosol"/>
    <property type="evidence" value="ECO:0007669"/>
    <property type="project" value="TreeGrafter"/>
</dbReference>
<protein>
    <submittedName>
        <fullName evidence="2">YqgE/AlgH family protein</fullName>
    </submittedName>
</protein>
<comment type="caution">
    <text evidence="2">The sequence shown here is derived from an EMBL/GenBank/DDBJ whole genome shotgun (WGS) entry which is preliminary data.</text>
</comment>
<dbReference type="Pfam" id="PF02622">
    <property type="entry name" value="DUF179"/>
    <property type="match status" value="1"/>
</dbReference>
<dbReference type="SUPFAM" id="SSF143456">
    <property type="entry name" value="VC0467-like"/>
    <property type="match status" value="1"/>
</dbReference>
<dbReference type="PANTHER" id="PTHR30327">
    <property type="entry name" value="UNCHARACTERIZED PROTEIN YQGE"/>
    <property type="match status" value="1"/>
</dbReference>
<dbReference type="AlphaFoldDB" id="A0A845PRP9"/>
<dbReference type="RefSeq" id="WP_166518861.1">
    <property type="nucleotide sequence ID" value="NZ_JAAABJ010000335.1"/>
</dbReference>
<evidence type="ECO:0000313" key="3">
    <source>
        <dbReference type="Proteomes" id="UP000553459"/>
    </source>
</evidence>
<dbReference type="EMBL" id="JAAABJ010000335">
    <property type="protein sequence ID" value="NAW50524.1"/>
    <property type="molecule type" value="Genomic_DNA"/>
</dbReference>
<keyword evidence="3" id="KW-1185">Reference proteome</keyword>